<gene>
    <name evidence="1" type="ORF">GCM10009742_61710</name>
</gene>
<name>A0ABP4QAA1_9ACTN</name>
<organism evidence="1 2">
    <name type="scientific">Kribbella karoonensis</name>
    <dbReference type="NCBI Taxonomy" id="324851"/>
    <lineage>
        <taxon>Bacteria</taxon>
        <taxon>Bacillati</taxon>
        <taxon>Actinomycetota</taxon>
        <taxon>Actinomycetes</taxon>
        <taxon>Propionibacteriales</taxon>
        <taxon>Kribbellaceae</taxon>
        <taxon>Kribbella</taxon>
    </lineage>
</organism>
<dbReference type="InterPro" id="IPR043519">
    <property type="entry name" value="NT_sf"/>
</dbReference>
<proteinExistence type="predicted"/>
<keyword evidence="2" id="KW-1185">Reference proteome</keyword>
<accession>A0ABP4QAA1</accession>
<dbReference type="EMBL" id="BAAAND010000009">
    <property type="protein sequence ID" value="GAA1604612.1"/>
    <property type="molecule type" value="Genomic_DNA"/>
</dbReference>
<dbReference type="Proteomes" id="UP001500190">
    <property type="component" value="Unassembled WGS sequence"/>
</dbReference>
<evidence type="ECO:0008006" key="3">
    <source>
        <dbReference type="Google" id="ProtNLM"/>
    </source>
</evidence>
<dbReference type="Gene3D" id="3.30.460.10">
    <property type="entry name" value="Beta Polymerase, domain 2"/>
    <property type="match status" value="1"/>
</dbReference>
<evidence type="ECO:0000313" key="2">
    <source>
        <dbReference type="Proteomes" id="UP001500190"/>
    </source>
</evidence>
<dbReference type="SUPFAM" id="SSF81301">
    <property type="entry name" value="Nucleotidyltransferase"/>
    <property type="match status" value="1"/>
</dbReference>
<comment type="caution">
    <text evidence="1">The sequence shown here is derived from an EMBL/GenBank/DDBJ whole genome shotgun (WGS) entry which is preliminary data.</text>
</comment>
<sequence>MSLPGVVADLTGRFLTEADRRLPGRLIGLFLHGSICWGEFFPGSDVDFVAVWKEIPEDAVLQEIHDAAKADLTFDGFHCTPADLAADPATLGTRPVFFQGTFDPEGTCDINLVTWHELAERAVIVRGELPPVYTNLDDLISYTRTNLDTYWRAIADRIATADLATAGRNDAHVAWVTLGAPRLHHLLTTRTLTSKSGAGRYVIDSLDPRWHKLAREALAIRESPGTPTTYSTPTERAEDVRDLLAWILKDA</sequence>
<dbReference type="RefSeq" id="WP_344197710.1">
    <property type="nucleotide sequence ID" value="NZ_BAAAND010000009.1"/>
</dbReference>
<evidence type="ECO:0000313" key="1">
    <source>
        <dbReference type="EMBL" id="GAA1604612.1"/>
    </source>
</evidence>
<reference evidence="2" key="1">
    <citation type="journal article" date="2019" name="Int. J. Syst. Evol. Microbiol.">
        <title>The Global Catalogue of Microorganisms (GCM) 10K type strain sequencing project: providing services to taxonomists for standard genome sequencing and annotation.</title>
        <authorList>
            <consortium name="The Broad Institute Genomics Platform"/>
            <consortium name="The Broad Institute Genome Sequencing Center for Infectious Disease"/>
            <person name="Wu L."/>
            <person name="Ma J."/>
        </authorList>
    </citation>
    <scope>NUCLEOTIDE SEQUENCE [LARGE SCALE GENOMIC DNA]</scope>
    <source>
        <strain evidence="2">JCM 14304</strain>
    </source>
</reference>
<protein>
    <recommendedName>
        <fullName evidence="3">Nucleotidyltransferase-like protein</fullName>
    </recommendedName>
</protein>